<comment type="catalytic activity">
    <reaction evidence="1 3">
        <text>aldehydo-D-ribose 5-phosphate = D-ribulose 5-phosphate</text>
        <dbReference type="Rhea" id="RHEA:14657"/>
        <dbReference type="ChEBI" id="CHEBI:58121"/>
        <dbReference type="ChEBI" id="CHEBI:58273"/>
        <dbReference type="EC" id="5.3.1.6"/>
    </reaction>
</comment>
<dbReference type="UniPathway" id="UPA00115">
    <property type="reaction ID" value="UER00412"/>
</dbReference>
<evidence type="ECO:0000256" key="1">
    <source>
        <dbReference type="ARBA" id="ARBA00001713"/>
    </source>
</evidence>
<dbReference type="InterPro" id="IPR004788">
    <property type="entry name" value="Ribose5P_isomerase_type_A"/>
</dbReference>
<dbReference type="RefSeq" id="WP_057903578.1">
    <property type="nucleotide sequence ID" value="NZ_AZDA01000013.1"/>
</dbReference>
<dbReference type="NCBIfam" id="TIGR00021">
    <property type="entry name" value="rpiA"/>
    <property type="match status" value="1"/>
</dbReference>
<evidence type="ECO:0000313" key="5">
    <source>
        <dbReference type="Proteomes" id="UP000051461"/>
    </source>
</evidence>
<dbReference type="PANTHER" id="PTHR11934:SF0">
    <property type="entry name" value="RIBOSE-5-PHOSPHATE ISOMERASE"/>
    <property type="match status" value="1"/>
</dbReference>
<dbReference type="PATRIC" id="fig|1423726.3.peg.521"/>
<dbReference type="NCBIfam" id="NF001924">
    <property type="entry name" value="PRK00702.1"/>
    <property type="match status" value="1"/>
</dbReference>
<name>A0A0R1H1Z9_9LACO</name>
<dbReference type="GO" id="GO:0006014">
    <property type="term" value="P:D-ribose metabolic process"/>
    <property type="evidence" value="ECO:0007669"/>
    <property type="project" value="TreeGrafter"/>
</dbReference>
<keyword evidence="5" id="KW-1185">Reference proteome</keyword>
<dbReference type="SUPFAM" id="SSF75445">
    <property type="entry name" value="D-ribose-5-phosphate isomerase (RpiA), lid domain"/>
    <property type="match status" value="1"/>
</dbReference>
<dbReference type="EC" id="5.3.1.6" evidence="3"/>
<feature type="active site" description="Proton acceptor" evidence="3">
    <location>
        <position position="106"/>
    </location>
</feature>
<dbReference type="Gene3D" id="3.40.50.1360">
    <property type="match status" value="1"/>
</dbReference>
<dbReference type="FunFam" id="3.40.50.1360:FF:000001">
    <property type="entry name" value="Ribose-5-phosphate isomerase A"/>
    <property type="match status" value="1"/>
</dbReference>
<comment type="pathway">
    <text evidence="3">Carbohydrate degradation; pentose phosphate pathway; D-ribose 5-phosphate from D-ribulose 5-phosphate (non-oxidative stage): step 1/1.</text>
</comment>
<dbReference type="GO" id="GO:0009052">
    <property type="term" value="P:pentose-phosphate shunt, non-oxidative branch"/>
    <property type="evidence" value="ECO:0007669"/>
    <property type="project" value="UniProtKB-UniRule"/>
</dbReference>
<organism evidence="4 5">
    <name type="scientific">Loigolactobacillus bifermentans DSM 20003</name>
    <dbReference type="NCBI Taxonomy" id="1423726"/>
    <lineage>
        <taxon>Bacteria</taxon>
        <taxon>Bacillati</taxon>
        <taxon>Bacillota</taxon>
        <taxon>Bacilli</taxon>
        <taxon>Lactobacillales</taxon>
        <taxon>Lactobacillaceae</taxon>
        <taxon>Loigolactobacillus</taxon>
    </lineage>
</organism>
<dbReference type="Gene3D" id="3.30.70.260">
    <property type="match status" value="1"/>
</dbReference>
<protein>
    <recommendedName>
        <fullName evidence="3">Ribose-5-phosphate isomerase A</fullName>
        <ecNumber evidence="3">5.3.1.6</ecNumber>
    </recommendedName>
    <alternativeName>
        <fullName evidence="3">Phosphoriboisomerase A</fullName>
        <shortName evidence="3">PRI</shortName>
    </alternativeName>
</protein>
<dbReference type="STRING" id="1423726.FC07_GL000505"/>
<feature type="binding site" evidence="3">
    <location>
        <position position="124"/>
    </location>
    <ligand>
        <name>substrate</name>
    </ligand>
</feature>
<dbReference type="InterPro" id="IPR020672">
    <property type="entry name" value="Ribose5P_isomerase_typA_subgr"/>
</dbReference>
<dbReference type="AlphaFoldDB" id="A0A0R1H1Z9"/>
<dbReference type="SUPFAM" id="SSF100950">
    <property type="entry name" value="NagB/RpiA/CoA transferase-like"/>
    <property type="match status" value="1"/>
</dbReference>
<evidence type="ECO:0000313" key="4">
    <source>
        <dbReference type="EMBL" id="KRK40494.1"/>
    </source>
</evidence>
<dbReference type="InterPro" id="IPR037171">
    <property type="entry name" value="NagB/RpiA_transferase-like"/>
</dbReference>
<evidence type="ECO:0000256" key="2">
    <source>
        <dbReference type="ARBA" id="ARBA00023235"/>
    </source>
</evidence>
<accession>A0A0R1H1Z9</accession>
<comment type="subunit">
    <text evidence="3">Homodimer.</text>
</comment>
<sequence length="238" mass="25928">MTQDELKKMVGEKAATYVEDGTVVGLGTGSTVKFMVDALGARVKNEGLKIVGVPTSDRTAAQARSLGITIKTVDEVDHIDLTIDGADQIDKDFQGIKGGGAAHLFEKIVATNSKRNIWIVDESKMADQLGSFPLPLEVIPYGSEQVLRRLEAKGLQPAFREKDGKRVLTDSKNYVIDLHLGHIDDPFGLAEFLNGQVGIVEHGLFLNLVNTVIVGYPEGPKVLNAPERPTYQALRYKD</sequence>
<proteinExistence type="inferred from homology"/>
<dbReference type="GO" id="GO:0004751">
    <property type="term" value="F:ribose-5-phosphate isomerase activity"/>
    <property type="evidence" value="ECO:0007669"/>
    <property type="project" value="UniProtKB-UniRule"/>
</dbReference>
<feature type="binding site" evidence="3">
    <location>
        <begin position="84"/>
        <end position="87"/>
    </location>
    <ligand>
        <name>substrate</name>
    </ligand>
</feature>
<comment type="function">
    <text evidence="3">Catalyzes the reversible conversion of ribose-5-phosphate to ribulose 5-phosphate.</text>
</comment>
<dbReference type="GO" id="GO:0005829">
    <property type="term" value="C:cytosol"/>
    <property type="evidence" value="ECO:0007669"/>
    <property type="project" value="TreeGrafter"/>
</dbReference>
<evidence type="ECO:0000256" key="3">
    <source>
        <dbReference type="HAMAP-Rule" id="MF_00170"/>
    </source>
</evidence>
<dbReference type="EMBL" id="AZDA01000013">
    <property type="protein sequence ID" value="KRK40494.1"/>
    <property type="molecule type" value="Genomic_DNA"/>
</dbReference>
<feature type="binding site" evidence="3">
    <location>
        <begin position="97"/>
        <end position="100"/>
    </location>
    <ligand>
        <name>substrate</name>
    </ligand>
</feature>
<dbReference type="Proteomes" id="UP000051461">
    <property type="component" value="Unassembled WGS sequence"/>
</dbReference>
<comment type="caution">
    <text evidence="4">The sequence shown here is derived from an EMBL/GenBank/DDBJ whole genome shotgun (WGS) entry which is preliminary data.</text>
</comment>
<keyword evidence="2 3" id="KW-0413">Isomerase</keyword>
<dbReference type="PANTHER" id="PTHR11934">
    <property type="entry name" value="RIBOSE-5-PHOSPHATE ISOMERASE"/>
    <property type="match status" value="1"/>
</dbReference>
<feature type="binding site" evidence="3">
    <location>
        <begin position="28"/>
        <end position="31"/>
    </location>
    <ligand>
        <name>substrate</name>
    </ligand>
</feature>
<dbReference type="Pfam" id="PF06026">
    <property type="entry name" value="Rib_5-P_isom_A"/>
    <property type="match status" value="1"/>
</dbReference>
<reference evidence="4 5" key="1">
    <citation type="journal article" date="2015" name="Genome Announc.">
        <title>Expanding the biotechnology potential of lactobacilli through comparative genomics of 213 strains and associated genera.</title>
        <authorList>
            <person name="Sun Z."/>
            <person name="Harris H.M."/>
            <person name="McCann A."/>
            <person name="Guo C."/>
            <person name="Argimon S."/>
            <person name="Zhang W."/>
            <person name="Yang X."/>
            <person name="Jeffery I.B."/>
            <person name="Cooney J.C."/>
            <person name="Kagawa T.F."/>
            <person name="Liu W."/>
            <person name="Song Y."/>
            <person name="Salvetti E."/>
            <person name="Wrobel A."/>
            <person name="Rasinkangas P."/>
            <person name="Parkhill J."/>
            <person name="Rea M.C."/>
            <person name="O'Sullivan O."/>
            <person name="Ritari J."/>
            <person name="Douillard F.P."/>
            <person name="Paul Ross R."/>
            <person name="Yang R."/>
            <person name="Briner A.E."/>
            <person name="Felis G.E."/>
            <person name="de Vos W.M."/>
            <person name="Barrangou R."/>
            <person name="Klaenhammer T.R."/>
            <person name="Caufield P.W."/>
            <person name="Cui Y."/>
            <person name="Zhang H."/>
            <person name="O'Toole P.W."/>
        </authorList>
    </citation>
    <scope>NUCLEOTIDE SEQUENCE [LARGE SCALE GENOMIC DNA]</scope>
    <source>
        <strain evidence="4 5">DSM 20003</strain>
    </source>
</reference>
<dbReference type="OrthoDB" id="5870696at2"/>
<comment type="similarity">
    <text evidence="3">Belongs to the ribose 5-phosphate isomerase family.</text>
</comment>
<gene>
    <name evidence="3" type="primary">rpiA</name>
    <name evidence="4" type="ORF">FC07_GL000505</name>
</gene>
<dbReference type="HAMAP" id="MF_00170">
    <property type="entry name" value="Rib_5P_isom_A"/>
    <property type="match status" value="1"/>
</dbReference>
<dbReference type="CDD" id="cd01398">
    <property type="entry name" value="RPI_A"/>
    <property type="match status" value="1"/>
</dbReference>